<dbReference type="PANTHER" id="PTHR47990">
    <property type="entry name" value="2-OXOGLUTARATE (2OG) AND FE(II)-DEPENDENT OXYGENASE SUPERFAMILY PROTEIN-RELATED"/>
    <property type="match status" value="1"/>
</dbReference>
<keyword evidence="2" id="KW-0408">Iron</keyword>
<dbReference type="InterPro" id="IPR005123">
    <property type="entry name" value="Oxoglu/Fe-dep_dioxygenase_dom"/>
</dbReference>
<dbReference type="GO" id="GO:0046872">
    <property type="term" value="F:metal ion binding"/>
    <property type="evidence" value="ECO:0007669"/>
    <property type="project" value="UniProtKB-KW"/>
</dbReference>
<gene>
    <name evidence="3" type="ORF">ST47_g6519</name>
</gene>
<dbReference type="Gene3D" id="2.60.120.330">
    <property type="entry name" value="B-lactam Antibiotic, Isopenicillin N Synthase, Chain"/>
    <property type="match status" value="1"/>
</dbReference>
<evidence type="ECO:0000313" key="4">
    <source>
        <dbReference type="Proteomes" id="UP000076837"/>
    </source>
</evidence>
<dbReference type="InterPro" id="IPR044861">
    <property type="entry name" value="IPNS-like_FE2OG_OXY"/>
</dbReference>
<dbReference type="OrthoDB" id="288590at2759"/>
<dbReference type="InterPro" id="IPR026992">
    <property type="entry name" value="DIOX_N"/>
</dbReference>
<dbReference type="InterPro" id="IPR027443">
    <property type="entry name" value="IPNS-like_sf"/>
</dbReference>
<dbReference type="GO" id="GO:0044283">
    <property type="term" value="P:small molecule biosynthetic process"/>
    <property type="evidence" value="ECO:0007669"/>
    <property type="project" value="UniProtKB-ARBA"/>
</dbReference>
<evidence type="ECO:0000313" key="3">
    <source>
        <dbReference type="EMBL" id="KZM22338.1"/>
    </source>
</evidence>
<dbReference type="PROSITE" id="PS51471">
    <property type="entry name" value="FE2OG_OXY"/>
    <property type="match status" value="1"/>
</dbReference>
<evidence type="ECO:0000256" key="1">
    <source>
        <dbReference type="ARBA" id="ARBA00008056"/>
    </source>
</evidence>
<dbReference type="AlphaFoldDB" id="A0A163CBB0"/>
<dbReference type="EMBL" id="JYNV01000219">
    <property type="protein sequence ID" value="KZM22338.1"/>
    <property type="molecule type" value="Genomic_DNA"/>
</dbReference>
<keyword evidence="2" id="KW-0560">Oxidoreductase</keyword>
<dbReference type="Pfam" id="PF03171">
    <property type="entry name" value="2OG-FeII_Oxy"/>
    <property type="match status" value="1"/>
</dbReference>
<reference evidence="3 4" key="1">
    <citation type="journal article" date="2016" name="Sci. Rep.">
        <title>Draft genome sequencing and secretome analysis of fungal phytopathogen Ascochyta rabiei provides insight into the necrotrophic effector repertoire.</title>
        <authorList>
            <person name="Verma S."/>
            <person name="Gazara R.K."/>
            <person name="Nizam S."/>
            <person name="Parween S."/>
            <person name="Chattopadhyay D."/>
            <person name="Verma P.K."/>
        </authorList>
    </citation>
    <scope>NUCLEOTIDE SEQUENCE [LARGE SCALE GENOMIC DNA]</scope>
    <source>
        <strain evidence="3 4">ArDII</strain>
    </source>
</reference>
<comment type="similarity">
    <text evidence="1 2">Belongs to the iron/ascorbate-dependent oxidoreductase family.</text>
</comment>
<dbReference type="GO" id="GO:0016491">
    <property type="term" value="F:oxidoreductase activity"/>
    <property type="evidence" value="ECO:0007669"/>
    <property type="project" value="UniProtKB-KW"/>
</dbReference>
<evidence type="ECO:0000256" key="2">
    <source>
        <dbReference type="RuleBase" id="RU003682"/>
    </source>
</evidence>
<dbReference type="Proteomes" id="UP000076837">
    <property type="component" value="Unassembled WGS sequence"/>
</dbReference>
<keyword evidence="4" id="KW-1185">Reference proteome</keyword>
<dbReference type="STRING" id="5454.A0A163CBB0"/>
<comment type="caution">
    <text evidence="3">The sequence shown here is derived from an EMBL/GenBank/DDBJ whole genome shotgun (WGS) entry which is preliminary data.</text>
</comment>
<organism evidence="3 4">
    <name type="scientific">Didymella rabiei</name>
    <name type="common">Chickpea ascochyta blight fungus</name>
    <name type="synonym">Mycosphaerella rabiei</name>
    <dbReference type="NCBI Taxonomy" id="5454"/>
    <lineage>
        <taxon>Eukaryota</taxon>
        <taxon>Fungi</taxon>
        <taxon>Dikarya</taxon>
        <taxon>Ascomycota</taxon>
        <taxon>Pezizomycotina</taxon>
        <taxon>Dothideomycetes</taxon>
        <taxon>Pleosporomycetidae</taxon>
        <taxon>Pleosporales</taxon>
        <taxon>Pleosporineae</taxon>
        <taxon>Didymellaceae</taxon>
        <taxon>Ascochyta</taxon>
    </lineage>
</organism>
<protein>
    <submittedName>
        <fullName evidence="3">Oxidoreductase</fullName>
    </submittedName>
</protein>
<sequence>MATKASIPTIDLAPYLAADATPQGKQAVIAAICNAARTYGFFTIVGHGIPLKDQETALECAQRFFDLPEEEKMSVFIENALGASNRGYEVYRGQTSEPGTLPDMKEQGFVVGAEIPPDHPDAGTFLTGPNQWPKSLTTGEFQTPVMHYRDTMVKLAEKVLGILASGLPQEWGCEPNVFDEFLINPSGNLRLLHYPPQLSTDPRQLGAGAHTDFGGITFLLQQPGTKGLEVWYPPTESWVPVPVTPDSYVVNIGDLIEKWTAGYYRSSLHRVINFGEQHRYSAPFFLNGNMKLETQSLDGSGHHFGVREHFMMRLRRSLGEERSKFLEKGSTATNVTKIEIPA</sequence>
<dbReference type="InterPro" id="IPR050231">
    <property type="entry name" value="Iron_ascorbate_oxido_reductase"/>
</dbReference>
<name>A0A163CBB0_DIDRA</name>
<dbReference type="Pfam" id="PF14226">
    <property type="entry name" value="DIOX_N"/>
    <property type="match status" value="1"/>
</dbReference>
<proteinExistence type="inferred from homology"/>
<dbReference type="SUPFAM" id="SSF51197">
    <property type="entry name" value="Clavaminate synthase-like"/>
    <property type="match status" value="1"/>
</dbReference>
<accession>A0A163CBB0</accession>
<keyword evidence="2" id="KW-0479">Metal-binding</keyword>